<dbReference type="STRING" id="80876.SAMN05421779_103390"/>
<dbReference type="EMBL" id="FTOA01000003">
    <property type="protein sequence ID" value="SIS74419.1"/>
    <property type="molecule type" value="Genomic_DNA"/>
</dbReference>
<sequence length="389" mass="43338">MPVLQPEFLALCQCVRLAVSPTTSPDALRAAGQILQQVRDWDAFVAGAARHRVEPLVLRGAAVVAAGSIPDSAVRVLQTRVRQGTLGGLKQLGELLRLLGELTAAGIPALVIKGLPLSQKLYGDPFQRSAGDIDLLVPPDRYAEAHQVLISAGYRRLDSGDAELPSQVVQSHCKDISYRRGALVIEVHLRLGDDPSQPEASFADLWHRREEIALAGGRVPCLGQADLLPYLLEHGARHGWDRLCWLADIALLLRDPQQRQSLGGPPVAGRQIGHTLDLLHLWLGDGEDGQGLHSDPRRLDWFLAAFFAGRRWLDRPVRGSWPWLLRELRARRWRLYLAGGWRQGPHVLWQALLNPVDQAVLPLPERWAFLYPLLRPLGWVLRNFGRHRG</sequence>
<reference evidence="1 2" key="1">
    <citation type="submission" date="2017-01" db="EMBL/GenBank/DDBJ databases">
        <authorList>
            <person name="Mah S.A."/>
            <person name="Swanson W.J."/>
            <person name="Moy G.W."/>
            <person name="Vacquier V.D."/>
        </authorList>
    </citation>
    <scope>NUCLEOTIDE SEQUENCE [LARGE SCALE GENOMIC DNA]</scope>
    <source>
        <strain evidence="1 2">DSM 11589</strain>
    </source>
</reference>
<organism evidence="1 2">
    <name type="scientific">Insolitispirillum peregrinum</name>
    <dbReference type="NCBI Taxonomy" id="80876"/>
    <lineage>
        <taxon>Bacteria</taxon>
        <taxon>Pseudomonadati</taxon>
        <taxon>Pseudomonadota</taxon>
        <taxon>Alphaproteobacteria</taxon>
        <taxon>Rhodospirillales</taxon>
        <taxon>Novispirillaceae</taxon>
        <taxon>Insolitispirillum</taxon>
    </lineage>
</organism>
<dbReference type="InterPro" id="IPR039498">
    <property type="entry name" value="NTP_transf_5"/>
</dbReference>
<dbReference type="GO" id="GO:0016740">
    <property type="term" value="F:transferase activity"/>
    <property type="evidence" value="ECO:0007669"/>
    <property type="project" value="UniProtKB-KW"/>
</dbReference>
<dbReference type="Pfam" id="PF14907">
    <property type="entry name" value="NTP_transf_5"/>
    <property type="match status" value="1"/>
</dbReference>
<dbReference type="Gene3D" id="3.30.460.40">
    <property type="match status" value="1"/>
</dbReference>
<accession>A0A1N7LKV6</accession>
<keyword evidence="1" id="KW-0808">Transferase</keyword>
<protein>
    <submittedName>
        <fullName evidence="1">Uncharacterized nucleotidyltransferase</fullName>
    </submittedName>
</protein>
<proteinExistence type="predicted"/>
<name>A0A1N7LKV6_9PROT</name>
<dbReference type="Proteomes" id="UP000185678">
    <property type="component" value="Unassembled WGS sequence"/>
</dbReference>
<keyword evidence="2" id="KW-1185">Reference proteome</keyword>
<evidence type="ECO:0000313" key="1">
    <source>
        <dbReference type="EMBL" id="SIS74419.1"/>
    </source>
</evidence>
<evidence type="ECO:0000313" key="2">
    <source>
        <dbReference type="Proteomes" id="UP000185678"/>
    </source>
</evidence>
<gene>
    <name evidence="1" type="ORF">SAMN05421779_103390</name>
</gene>
<dbReference type="AlphaFoldDB" id="A0A1N7LKV6"/>